<dbReference type="CDD" id="cd22157">
    <property type="entry name" value="F-box_AtFBW1-like"/>
    <property type="match status" value="1"/>
</dbReference>
<dbReference type="Pfam" id="PF00646">
    <property type="entry name" value="F-box"/>
    <property type="match status" value="1"/>
</dbReference>
<evidence type="ECO:0000313" key="3">
    <source>
        <dbReference type="Proteomes" id="UP001324115"/>
    </source>
</evidence>
<comment type="caution">
    <text evidence="2">The sequence shown here is derived from an EMBL/GenBank/DDBJ whole genome shotgun (WGS) entry which is preliminary data.</text>
</comment>
<dbReference type="InterPro" id="IPR036047">
    <property type="entry name" value="F-box-like_dom_sf"/>
</dbReference>
<evidence type="ECO:0000259" key="1">
    <source>
        <dbReference type="PROSITE" id="PS50181"/>
    </source>
</evidence>
<proteinExistence type="predicted"/>
<dbReference type="Pfam" id="PF08268">
    <property type="entry name" value="FBA_3"/>
    <property type="match status" value="1"/>
</dbReference>
<dbReference type="InterPro" id="IPR013187">
    <property type="entry name" value="F-box-assoc_dom_typ3"/>
</dbReference>
<dbReference type="InterPro" id="IPR050796">
    <property type="entry name" value="SCF_F-box_component"/>
</dbReference>
<dbReference type="EMBL" id="JAXUIC010000004">
    <property type="protein sequence ID" value="KAK4592964.1"/>
    <property type="molecule type" value="Genomic_DNA"/>
</dbReference>
<accession>A0AAN7FMQ7</accession>
<dbReference type="PANTHER" id="PTHR31672">
    <property type="entry name" value="BNACNNG10540D PROTEIN"/>
    <property type="match status" value="1"/>
</dbReference>
<keyword evidence="3" id="KW-1185">Reference proteome</keyword>
<dbReference type="PROSITE" id="PS50181">
    <property type="entry name" value="FBOX"/>
    <property type="match status" value="1"/>
</dbReference>
<sequence length="395" mass="44989">MSQTTEPPILRRRKNDLPDDIVLNILTRLPAKSVIRFRCVCKPWNSSITTSYFISTHLNNFAHANDTDTDNDNGDGYIIHMPRHTLAMNSSNRPVCTVALDRTFDRIFEIEIPFDLPSGLSKIVGSCNGLLCLATSTNVIYLWNPSVRKFKRLPDPCLGNLGIVTLGFAYHSENNDYKVLRVLCRPWMRPNVPDDIEVYTLSSDSWRRVGMSLRANVKVFDNSFLLPAPLVSGALHWISRVVEGEEEHKFELIMSFDVNSEEFRMLRMPDGAMSIEIFQTFLASSKGKLAFLTFGQSEQRGGYQYSIWVMREYGVLESWNKLFVVPLERLAVCIAFSMCGSLLTHCLRTNNQEQKFVLIDTETLHEKDFDIQQPLCVANFMESLALLDGANMVSY</sequence>
<dbReference type="NCBIfam" id="TIGR01640">
    <property type="entry name" value="F_box_assoc_1"/>
    <property type="match status" value="1"/>
</dbReference>
<feature type="domain" description="F-box" evidence="1">
    <location>
        <begin position="11"/>
        <end position="57"/>
    </location>
</feature>
<dbReference type="SMART" id="SM00256">
    <property type="entry name" value="FBOX"/>
    <property type="match status" value="1"/>
</dbReference>
<name>A0AAN7FMQ7_QUERU</name>
<dbReference type="Proteomes" id="UP001324115">
    <property type="component" value="Unassembled WGS sequence"/>
</dbReference>
<dbReference type="PANTHER" id="PTHR31672:SF13">
    <property type="entry name" value="F-BOX PROTEIN CPR30-LIKE"/>
    <property type="match status" value="1"/>
</dbReference>
<organism evidence="2 3">
    <name type="scientific">Quercus rubra</name>
    <name type="common">Northern red oak</name>
    <name type="synonym">Quercus borealis</name>
    <dbReference type="NCBI Taxonomy" id="3512"/>
    <lineage>
        <taxon>Eukaryota</taxon>
        <taxon>Viridiplantae</taxon>
        <taxon>Streptophyta</taxon>
        <taxon>Embryophyta</taxon>
        <taxon>Tracheophyta</taxon>
        <taxon>Spermatophyta</taxon>
        <taxon>Magnoliopsida</taxon>
        <taxon>eudicotyledons</taxon>
        <taxon>Gunneridae</taxon>
        <taxon>Pentapetalae</taxon>
        <taxon>rosids</taxon>
        <taxon>fabids</taxon>
        <taxon>Fagales</taxon>
        <taxon>Fagaceae</taxon>
        <taxon>Quercus</taxon>
    </lineage>
</organism>
<evidence type="ECO:0000313" key="2">
    <source>
        <dbReference type="EMBL" id="KAK4592964.1"/>
    </source>
</evidence>
<dbReference type="SUPFAM" id="SSF81383">
    <property type="entry name" value="F-box domain"/>
    <property type="match status" value="1"/>
</dbReference>
<dbReference type="Gene3D" id="1.20.1280.50">
    <property type="match status" value="1"/>
</dbReference>
<gene>
    <name evidence="2" type="ORF">RGQ29_017199</name>
</gene>
<reference evidence="2 3" key="1">
    <citation type="journal article" date="2023" name="G3 (Bethesda)">
        <title>A haplotype-resolved chromosome-scale genome for Quercus rubra L. provides insights into the genetics of adaptive traits for red oak species.</title>
        <authorList>
            <person name="Kapoor B."/>
            <person name="Jenkins J."/>
            <person name="Schmutz J."/>
            <person name="Zhebentyayeva T."/>
            <person name="Kuelheim C."/>
            <person name="Coggeshall M."/>
            <person name="Heim C."/>
            <person name="Lasky J.R."/>
            <person name="Leites L."/>
            <person name="Islam-Faridi N."/>
            <person name="Romero-Severson J."/>
            <person name="DeLeo V.L."/>
            <person name="Lucas S.M."/>
            <person name="Lazic D."/>
            <person name="Gailing O."/>
            <person name="Carlson J."/>
            <person name="Staton M."/>
        </authorList>
    </citation>
    <scope>NUCLEOTIDE SEQUENCE [LARGE SCALE GENOMIC DNA]</scope>
    <source>
        <strain evidence="2">Pseudo-F2</strain>
    </source>
</reference>
<dbReference type="InterPro" id="IPR017451">
    <property type="entry name" value="F-box-assoc_interact_dom"/>
</dbReference>
<protein>
    <recommendedName>
        <fullName evidence="1">F-box domain-containing protein</fullName>
    </recommendedName>
</protein>
<dbReference type="AlphaFoldDB" id="A0AAN7FMQ7"/>
<dbReference type="InterPro" id="IPR001810">
    <property type="entry name" value="F-box_dom"/>
</dbReference>